<name>A0ABD6BNT9_9EURY</name>
<dbReference type="AlphaFoldDB" id="A0ABD6BNT9"/>
<comment type="caution">
    <text evidence="1">The sequence shown here is derived from an EMBL/GenBank/DDBJ whole genome shotgun (WGS) entry which is preliminary data.</text>
</comment>
<protein>
    <submittedName>
        <fullName evidence="1">Ester cyclase</fullName>
    </submittedName>
</protein>
<keyword evidence="2" id="KW-1185">Reference proteome</keyword>
<proteinExistence type="predicted"/>
<sequence length="155" mass="16912">MSTTAENEKIARRIIEEAWNEQDLGVVDELYSPEYVGHWFLPGGETADREALKGFMQAVFEGFPDYRMDIAFLHADESYVTVGFTGSGTHEGEFMGVAPGGTSTDIDRPIPGHITSRIEDGQIVEGWATWDALGMMQELGAIPGDLEAGLPADDD</sequence>
<dbReference type="Pfam" id="PF07366">
    <property type="entry name" value="SnoaL"/>
    <property type="match status" value="1"/>
</dbReference>
<dbReference type="EMBL" id="JBHUCZ010000001">
    <property type="protein sequence ID" value="MFD1566733.1"/>
    <property type="molecule type" value="Genomic_DNA"/>
</dbReference>
<evidence type="ECO:0000313" key="1">
    <source>
        <dbReference type="EMBL" id="MFD1566733.1"/>
    </source>
</evidence>
<dbReference type="PANTHER" id="PTHR38436:SF1">
    <property type="entry name" value="ESTER CYCLASE"/>
    <property type="match status" value="1"/>
</dbReference>
<dbReference type="InterPro" id="IPR032710">
    <property type="entry name" value="NTF2-like_dom_sf"/>
</dbReference>
<organism evidence="1 2">
    <name type="scientific">Halolamina litorea</name>
    <dbReference type="NCBI Taxonomy" id="1515593"/>
    <lineage>
        <taxon>Archaea</taxon>
        <taxon>Methanobacteriati</taxon>
        <taxon>Methanobacteriota</taxon>
        <taxon>Stenosarchaea group</taxon>
        <taxon>Halobacteria</taxon>
        <taxon>Halobacteriales</taxon>
        <taxon>Haloferacaceae</taxon>
    </lineage>
</organism>
<accession>A0ABD6BNT9</accession>
<dbReference type="Proteomes" id="UP001597139">
    <property type="component" value="Unassembled WGS sequence"/>
</dbReference>
<evidence type="ECO:0000313" key="2">
    <source>
        <dbReference type="Proteomes" id="UP001597139"/>
    </source>
</evidence>
<dbReference type="SUPFAM" id="SSF54427">
    <property type="entry name" value="NTF2-like"/>
    <property type="match status" value="1"/>
</dbReference>
<gene>
    <name evidence="1" type="ORF">ACFSAU_04445</name>
</gene>
<dbReference type="Gene3D" id="3.10.450.50">
    <property type="match status" value="1"/>
</dbReference>
<dbReference type="RefSeq" id="WP_267646023.1">
    <property type="nucleotide sequence ID" value="NZ_JANHGR010000001.1"/>
</dbReference>
<dbReference type="PANTHER" id="PTHR38436">
    <property type="entry name" value="POLYKETIDE CYCLASE SNOAL-LIKE DOMAIN"/>
    <property type="match status" value="1"/>
</dbReference>
<dbReference type="InterPro" id="IPR009959">
    <property type="entry name" value="Cyclase_SnoaL-like"/>
</dbReference>
<reference evidence="1 2" key="1">
    <citation type="journal article" date="2019" name="Int. J. Syst. Evol. Microbiol.">
        <title>The Global Catalogue of Microorganisms (GCM) 10K type strain sequencing project: providing services to taxonomists for standard genome sequencing and annotation.</title>
        <authorList>
            <consortium name="The Broad Institute Genomics Platform"/>
            <consortium name="The Broad Institute Genome Sequencing Center for Infectious Disease"/>
            <person name="Wu L."/>
            <person name="Ma J."/>
        </authorList>
    </citation>
    <scope>NUCLEOTIDE SEQUENCE [LARGE SCALE GENOMIC DNA]</scope>
    <source>
        <strain evidence="1 2">CGMCC 1.12859</strain>
    </source>
</reference>